<sequence>MSTFQQLPLYTVMAHHRSEPRSVLYLQFFFYNQGSSIPVAYQGSILISSLAACGTDVRGRRHAHDRSGYSHPSILSDKAQTVQILSCCNSIQSLSCLCLLIFLNQRGSDKHYSRFQQSVWPTSNDPPINS</sequence>
<accession>A0ACC2KA77</accession>
<protein>
    <submittedName>
        <fullName evidence="1">Uncharacterized protein</fullName>
    </submittedName>
</protein>
<evidence type="ECO:0000313" key="2">
    <source>
        <dbReference type="Proteomes" id="UP001234297"/>
    </source>
</evidence>
<gene>
    <name evidence="1" type="ORF">MRB53_014201</name>
</gene>
<keyword evidence="2" id="KW-1185">Reference proteome</keyword>
<name>A0ACC2KA77_PERAE</name>
<organism evidence="1 2">
    <name type="scientific">Persea americana</name>
    <name type="common">Avocado</name>
    <dbReference type="NCBI Taxonomy" id="3435"/>
    <lineage>
        <taxon>Eukaryota</taxon>
        <taxon>Viridiplantae</taxon>
        <taxon>Streptophyta</taxon>
        <taxon>Embryophyta</taxon>
        <taxon>Tracheophyta</taxon>
        <taxon>Spermatophyta</taxon>
        <taxon>Magnoliopsida</taxon>
        <taxon>Magnoliidae</taxon>
        <taxon>Laurales</taxon>
        <taxon>Lauraceae</taxon>
        <taxon>Persea</taxon>
    </lineage>
</organism>
<evidence type="ECO:0000313" key="1">
    <source>
        <dbReference type="EMBL" id="KAJ8618015.1"/>
    </source>
</evidence>
<reference evidence="1 2" key="1">
    <citation type="journal article" date="2022" name="Hortic Res">
        <title>A haplotype resolved chromosomal level avocado genome allows analysis of novel avocado genes.</title>
        <authorList>
            <person name="Nath O."/>
            <person name="Fletcher S.J."/>
            <person name="Hayward A."/>
            <person name="Shaw L.M."/>
            <person name="Masouleh A.K."/>
            <person name="Furtado A."/>
            <person name="Henry R.J."/>
            <person name="Mitter N."/>
        </authorList>
    </citation>
    <scope>NUCLEOTIDE SEQUENCE [LARGE SCALE GENOMIC DNA]</scope>
    <source>
        <strain evidence="2">cv. Hass</strain>
    </source>
</reference>
<comment type="caution">
    <text evidence="1">The sequence shown here is derived from an EMBL/GenBank/DDBJ whole genome shotgun (WGS) entry which is preliminary data.</text>
</comment>
<dbReference type="EMBL" id="CM056812">
    <property type="protein sequence ID" value="KAJ8618015.1"/>
    <property type="molecule type" value="Genomic_DNA"/>
</dbReference>
<dbReference type="Proteomes" id="UP001234297">
    <property type="component" value="Chromosome 4"/>
</dbReference>
<proteinExistence type="predicted"/>